<dbReference type="PRINTS" id="PR00038">
    <property type="entry name" value="HTHLUXR"/>
</dbReference>
<dbReference type="PANTHER" id="PTHR16305">
    <property type="entry name" value="TESTICULAR SOLUBLE ADENYLYL CYCLASE"/>
    <property type="match status" value="1"/>
</dbReference>
<dbReference type="RefSeq" id="WP_323327928.1">
    <property type="nucleotide sequence ID" value="NZ_JAYFSI010000003.1"/>
</dbReference>
<keyword evidence="2" id="KW-0067">ATP-binding</keyword>
<evidence type="ECO:0000256" key="3">
    <source>
        <dbReference type="SAM" id="MobiDB-lite"/>
    </source>
</evidence>
<dbReference type="SUPFAM" id="SSF52540">
    <property type="entry name" value="P-loop containing nucleoside triphosphate hydrolases"/>
    <property type="match status" value="1"/>
</dbReference>
<reference evidence="5 6" key="1">
    <citation type="submission" date="2023-12" db="EMBL/GenBank/DDBJ databases">
        <title>Amycolatopsis sp. V23-08.</title>
        <authorList>
            <person name="Somphong A."/>
        </authorList>
    </citation>
    <scope>NUCLEOTIDE SEQUENCE [LARGE SCALE GENOMIC DNA]</scope>
    <source>
        <strain evidence="5 6">V23-08</strain>
    </source>
</reference>
<name>A0ABU5R5K7_9PSEU</name>
<feature type="domain" description="HTH luxR-type" evidence="4">
    <location>
        <begin position="886"/>
        <end position="951"/>
    </location>
</feature>
<evidence type="ECO:0000313" key="5">
    <source>
        <dbReference type="EMBL" id="MEA5361115.1"/>
    </source>
</evidence>
<dbReference type="InterPro" id="IPR027417">
    <property type="entry name" value="P-loop_NTPase"/>
</dbReference>
<dbReference type="InterPro" id="IPR041664">
    <property type="entry name" value="AAA_16"/>
</dbReference>
<keyword evidence="1" id="KW-0547">Nucleotide-binding</keyword>
<dbReference type="InterPro" id="IPR016032">
    <property type="entry name" value="Sig_transdc_resp-reg_C-effctor"/>
</dbReference>
<dbReference type="Proteomes" id="UP001304298">
    <property type="component" value="Unassembled WGS sequence"/>
</dbReference>
<dbReference type="PROSITE" id="PS50043">
    <property type="entry name" value="HTH_LUXR_2"/>
    <property type="match status" value="1"/>
</dbReference>
<gene>
    <name evidence="5" type="ORF">VA596_16340</name>
</gene>
<dbReference type="EMBL" id="JAYFSI010000003">
    <property type="protein sequence ID" value="MEA5361115.1"/>
    <property type="molecule type" value="Genomic_DNA"/>
</dbReference>
<keyword evidence="6" id="KW-1185">Reference proteome</keyword>
<dbReference type="InterPro" id="IPR036388">
    <property type="entry name" value="WH-like_DNA-bd_sf"/>
</dbReference>
<dbReference type="CDD" id="cd06170">
    <property type="entry name" value="LuxR_C_like"/>
    <property type="match status" value="1"/>
</dbReference>
<dbReference type="Gene3D" id="1.10.10.10">
    <property type="entry name" value="Winged helix-like DNA-binding domain superfamily/Winged helix DNA-binding domain"/>
    <property type="match status" value="1"/>
</dbReference>
<evidence type="ECO:0000256" key="1">
    <source>
        <dbReference type="ARBA" id="ARBA00022741"/>
    </source>
</evidence>
<proteinExistence type="predicted"/>
<feature type="region of interest" description="Disordered" evidence="3">
    <location>
        <begin position="874"/>
        <end position="897"/>
    </location>
</feature>
<dbReference type="InterPro" id="IPR000792">
    <property type="entry name" value="Tscrpt_reg_LuxR_C"/>
</dbReference>
<dbReference type="Pfam" id="PF00196">
    <property type="entry name" value="GerE"/>
    <property type="match status" value="1"/>
</dbReference>
<dbReference type="SUPFAM" id="SSF46894">
    <property type="entry name" value="C-terminal effector domain of the bipartite response regulators"/>
    <property type="match status" value="1"/>
</dbReference>
<dbReference type="InterPro" id="IPR011990">
    <property type="entry name" value="TPR-like_helical_dom_sf"/>
</dbReference>
<dbReference type="Gene3D" id="3.40.50.300">
    <property type="entry name" value="P-loop containing nucleotide triphosphate hydrolases"/>
    <property type="match status" value="1"/>
</dbReference>
<dbReference type="Pfam" id="PF13191">
    <property type="entry name" value="AAA_16"/>
    <property type="match status" value="1"/>
</dbReference>
<organism evidence="5 6">
    <name type="scientific">Amycolatopsis heterodermiae</name>
    <dbReference type="NCBI Taxonomy" id="3110235"/>
    <lineage>
        <taxon>Bacteria</taxon>
        <taxon>Bacillati</taxon>
        <taxon>Actinomycetota</taxon>
        <taxon>Actinomycetes</taxon>
        <taxon>Pseudonocardiales</taxon>
        <taxon>Pseudonocardiaceae</taxon>
        <taxon>Amycolatopsis</taxon>
    </lineage>
</organism>
<evidence type="ECO:0000256" key="2">
    <source>
        <dbReference type="ARBA" id="ARBA00022840"/>
    </source>
</evidence>
<dbReference type="PANTHER" id="PTHR16305:SF35">
    <property type="entry name" value="TRANSCRIPTIONAL ACTIVATOR DOMAIN"/>
    <property type="match status" value="1"/>
</dbReference>
<accession>A0ABU5R5K7</accession>
<dbReference type="SUPFAM" id="SSF48452">
    <property type="entry name" value="TPR-like"/>
    <property type="match status" value="1"/>
</dbReference>
<dbReference type="SMART" id="SM00421">
    <property type="entry name" value="HTH_LUXR"/>
    <property type="match status" value="1"/>
</dbReference>
<protein>
    <submittedName>
        <fullName evidence="5">AAA family ATPase</fullName>
    </submittedName>
</protein>
<evidence type="ECO:0000313" key="6">
    <source>
        <dbReference type="Proteomes" id="UP001304298"/>
    </source>
</evidence>
<evidence type="ECO:0000259" key="4">
    <source>
        <dbReference type="PROSITE" id="PS50043"/>
    </source>
</evidence>
<comment type="caution">
    <text evidence="5">The sequence shown here is derived from an EMBL/GenBank/DDBJ whole genome shotgun (WGS) entry which is preliminary data.</text>
</comment>
<sequence length="954" mass="100016">MPDLQTRWVTGSDVRVIGRDRELRVVTELVDDVAAGRSGRLALSGVSGVGRSTLVHRVVAAAQARGVAAAVASCSPVEAEIPYGAVSQLIAGLYPPARFAELATACFGGDCATPVALLCDAFTELARERPVVLAVDDLQWADSWSLAWFDAMARRADEAPVLLVSAAHDRLSRYLDQPSPVRELALDPLGAAETTELLEDALGVPAGEAFAAAVLGVTRGRPAVLRELADRFTERGLPPGPEQIPELVTLARAVTTERAERLIRGLPAGSLELLRVLAVCGTELGFEVAGSLARLSTKGMPDALAPLVASGLVTASDSPRLADPHLGVDVLAAMDPDARAELYLRAAELGRRAGAGAPAVADLLCAAPPVGHSWAAAVLTEASAQRFRQGRPGPAAEALRRALAEPMEPGDRGAVLTRLAAIEVATAPEASDGRLRQILTSPELRSLPSVVTAADLLLARGDAETTRQAASELCTAAGVGSLSSAAELPPAWSHADATRAAVSRRLWGSAPSAADPLPARGTEATHQAALEMGASPELSSVADLLLGRGDAEATGQEAGLFPAAADLPLGRSDPETTRQTASPLPRAAAAALSALGWLAQEEASAEPELPVTPLPEPAPGPAQAGVAAWRLATRAEHRDRVRELAHTALAARDDAPMMPRIAACRALICCHDLDEATSGLTELVTEARRREARPVAAQALLYRAVAAVHGDRPEEAVLDLAAARRELPPGSWHPALVSRRIAGELTALVRLGRLGEARDLAVAPVPHGAENGVGWAFLLYARAELARATGEPESALSALRECGRMLRSRHWVNPMLVPWRTMAGIALWQLGEPDAAETLFAEELGIARRWGTGDVLEAVRERALADAGLGVPVQASRPAEPVRRPSTPSTDGLSPGERDVAALAAEGLANREIAERLSIALRTVELRLTKVYRKLGVKGRSGLAQTWADTRREG</sequence>